<dbReference type="InParanoid" id="F4SB54"/>
<dbReference type="GeneID" id="18931264"/>
<sequence length="158" mass="17832">MAIYLDEEAVETIKNLKALHLSHEYRVAMGDYNPYSFLALTSCLPKLESLVLQCEDQDILEGITDILQPQHLLNISSLSLAPGEEHEVNCHIVQAVNKSLKVVELLHTPHGWVGDDGILNFFESYKDTLQGLFTAEFTKDIMEDVANWNFPNSRVIGF</sequence>
<dbReference type="EMBL" id="GL883184">
    <property type="protein sequence ID" value="EGF98136.1"/>
    <property type="molecule type" value="Genomic_DNA"/>
</dbReference>
<gene>
    <name evidence="1" type="ORF">MELLADRAFT_69552</name>
</gene>
<protein>
    <submittedName>
        <fullName evidence="1">Uncharacterized protein</fullName>
    </submittedName>
</protein>
<keyword evidence="2" id="KW-1185">Reference proteome</keyword>
<evidence type="ECO:0000313" key="1">
    <source>
        <dbReference type="EMBL" id="EGF98136.1"/>
    </source>
</evidence>
<dbReference type="RefSeq" id="XP_007418588.1">
    <property type="nucleotide sequence ID" value="XM_007418526.1"/>
</dbReference>
<dbReference type="HOGENOM" id="CLU_1669778_0_0_1"/>
<dbReference type="AlphaFoldDB" id="F4SB54"/>
<dbReference type="VEuPathDB" id="FungiDB:MELLADRAFT_69552"/>
<proteinExistence type="predicted"/>
<dbReference type="KEGG" id="mlr:MELLADRAFT_69552"/>
<accession>F4SB54</accession>
<organism evidence="2">
    <name type="scientific">Melampsora larici-populina (strain 98AG31 / pathotype 3-4-7)</name>
    <name type="common">Poplar leaf rust fungus</name>
    <dbReference type="NCBI Taxonomy" id="747676"/>
    <lineage>
        <taxon>Eukaryota</taxon>
        <taxon>Fungi</taxon>
        <taxon>Dikarya</taxon>
        <taxon>Basidiomycota</taxon>
        <taxon>Pucciniomycotina</taxon>
        <taxon>Pucciniomycetes</taxon>
        <taxon>Pucciniales</taxon>
        <taxon>Melampsoraceae</taxon>
        <taxon>Melampsora</taxon>
    </lineage>
</organism>
<name>F4SB54_MELLP</name>
<evidence type="ECO:0000313" key="2">
    <source>
        <dbReference type="Proteomes" id="UP000001072"/>
    </source>
</evidence>
<dbReference type="Proteomes" id="UP000001072">
    <property type="component" value="Unassembled WGS sequence"/>
</dbReference>
<reference evidence="2" key="1">
    <citation type="journal article" date="2011" name="Proc. Natl. Acad. Sci. U.S.A.">
        <title>Obligate biotrophy features unraveled by the genomic analysis of rust fungi.</title>
        <authorList>
            <person name="Duplessis S."/>
            <person name="Cuomo C.A."/>
            <person name="Lin Y.-C."/>
            <person name="Aerts A."/>
            <person name="Tisserant E."/>
            <person name="Veneault-Fourrey C."/>
            <person name="Joly D.L."/>
            <person name="Hacquard S."/>
            <person name="Amselem J."/>
            <person name="Cantarel B.L."/>
            <person name="Chiu R."/>
            <person name="Coutinho P.M."/>
            <person name="Feau N."/>
            <person name="Field M."/>
            <person name="Frey P."/>
            <person name="Gelhaye E."/>
            <person name="Goldberg J."/>
            <person name="Grabherr M.G."/>
            <person name="Kodira C.D."/>
            <person name="Kohler A."/>
            <person name="Kuees U."/>
            <person name="Lindquist E.A."/>
            <person name="Lucas S.M."/>
            <person name="Mago R."/>
            <person name="Mauceli E."/>
            <person name="Morin E."/>
            <person name="Murat C."/>
            <person name="Pangilinan J.L."/>
            <person name="Park R."/>
            <person name="Pearson M."/>
            <person name="Quesneville H."/>
            <person name="Rouhier N."/>
            <person name="Sakthikumar S."/>
            <person name="Salamov A.A."/>
            <person name="Schmutz J."/>
            <person name="Selles B."/>
            <person name="Shapiro H."/>
            <person name="Tanguay P."/>
            <person name="Tuskan G.A."/>
            <person name="Henrissat B."/>
            <person name="Van de Peer Y."/>
            <person name="Rouze P."/>
            <person name="Ellis J.G."/>
            <person name="Dodds P.N."/>
            <person name="Schein J.E."/>
            <person name="Zhong S."/>
            <person name="Hamelin R.C."/>
            <person name="Grigoriev I.V."/>
            <person name="Szabo L.J."/>
            <person name="Martin F."/>
        </authorList>
    </citation>
    <scope>NUCLEOTIDE SEQUENCE [LARGE SCALE GENOMIC DNA]</scope>
    <source>
        <strain evidence="2">98AG31 / pathotype 3-4-7</strain>
    </source>
</reference>